<comment type="caution">
    <text evidence="11">The sequence shown here is derived from an EMBL/GenBank/DDBJ whole genome shotgun (WGS) entry which is preliminary data.</text>
</comment>
<evidence type="ECO:0000256" key="4">
    <source>
        <dbReference type="ARBA" id="ARBA00022989"/>
    </source>
</evidence>
<dbReference type="InterPro" id="IPR033122">
    <property type="entry name" value="LETM1-like_RBD"/>
</dbReference>
<accession>A0ABR4DDP7</accession>
<dbReference type="RefSeq" id="XP_070867101.1">
    <property type="nucleotide sequence ID" value="XM_071009578.1"/>
</dbReference>
<evidence type="ECO:0000259" key="10">
    <source>
        <dbReference type="PROSITE" id="PS51758"/>
    </source>
</evidence>
<feature type="transmembrane region" description="Helical" evidence="9">
    <location>
        <begin position="80"/>
        <end position="101"/>
    </location>
</feature>
<reference evidence="11 12" key="1">
    <citation type="journal article" date="2024" name="Commun. Biol.">
        <title>Comparative genomic analysis of thermophilic fungi reveals convergent evolutionary adaptations and gene losses.</title>
        <authorList>
            <person name="Steindorff A.S."/>
            <person name="Aguilar-Pontes M.V."/>
            <person name="Robinson A.J."/>
            <person name="Andreopoulos B."/>
            <person name="LaButti K."/>
            <person name="Kuo A."/>
            <person name="Mondo S."/>
            <person name="Riley R."/>
            <person name="Otillar R."/>
            <person name="Haridas S."/>
            <person name="Lipzen A."/>
            <person name="Grimwood J."/>
            <person name="Schmutz J."/>
            <person name="Clum A."/>
            <person name="Reid I.D."/>
            <person name="Moisan M.C."/>
            <person name="Butler G."/>
            <person name="Nguyen T.T.M."/>
            <person name="Dewar K."/>
            <person name="Conant G."/>
            <person name="Drula E."/>
            <person name="Henrissat B."/>
            <person name="Hansel C."/>
            <person name="Singer S."/>
            <person name="Hutchinson M.I."/>
            <person name="de Vries R.P."/>
            <person name="Natvig D.O."/>
            <person name="Powell A.J."/>
            <person name="Tsang A."/>
            <person name="Grigoriev I.V."/>
        </authorList>
    </citation>
    <scope>NUCLEOTIDE SEQUENCE [LARGE SCALE GENOMIC DNA]</scope>
    <source>
        <strain evidence="11 12">ATCC 22073</strain>
    </source>
</reference>
<evidence type="ECO:0000256" key="6">
    <source>
        <dbReference type="ARBA" id="ARBA00023136"/>
    </source>
</evidence>
<dbReference type="PROSITE" id="PS51758">
    <property type="entry name" value="LETM1_RBD"/>
    <property type="match status" value="1"/>
</dbReference>
<protein>
    <recommendedName>
        <fullName evidence="10">Letm1 RBD domain-containing protein</fullName>
    </recommendedName>
</protein>
<dbReference type="Proteomes" id="UP001600064">
    <property type="component" value="Unassembled WGS sequence"/>
</dbReference>
<dbReference type="Pfam" id="PF07766">
    <property type="entry name" value="LETM1_RBD"/>
    <property type="match status" value="1"/>
</dbReference>
<evidence type="ECO:0000313" key="12">
    <source>
        <dbReference type="Proteomes" id="UP001600064"/>
    </source>
</evidence>
<evidence type="ECO:0000256" key="2">
    <source>
        <dbReference type="ARBA" id="ARBA00022692"/>
    </source>
</evidence>
<evidence type="ECO:0000256" key="7">
    <source>
        <dbReference type="PROSITE-ProRule" id="PRU01094"/>
    </source>
</evidence>
<proteinExistence type="predicted"/>
<dbReference type="InterPro" id="IPR044202">
    <property type="entry name" value="LETM1/MDM38-like"/>
</dbReference>
<evidence type="ECO:0000256" key="8">
    <source>
        <dbReference type="SAM" id="MobiDB-lite"/>
    </source>
</evidence>
<sequence>MAYAKFYKAGIKQIYTNTRLLYPSSSSLSSSSSSSSPTITTSSKPNNGNNNDPPPPVAPAPGTRSHHLLRRRWLHDIRRLPLFAIVLIVCGECTPLVVLAFPRAVPLTCRIPKQVDKLLAQDEARRAEARTAAAAAAAAATTNAADVGASAAPLLAKALGLPARPWTPAFLLRRRVDARLAFLARDDALLADAGGPAALEPAEARLACADRGIDVLGRGDDELRRALGRWLRATQHAQRTGGEGRRREVMARLLLAGEAEWEV</sequence>
<organism evidence="11 12">
    <name type="scientific">Remersonia thermophila</name>
    <dbReference type="NCBI Taxonomy" id="72144"/>
    <lineage>
        <taxon>Eukaryota</taxon>
        <taxon>Fungi</taxon>
        <taxon>Dikarya</taxon>
        <taxon>Ascomycota</taxon>
        <taxon>Pezizomycotina</taxon>
        <taxon>Sordariomycetes</taxon>
        <taxon>Sordariomycetidae</taxon>
        <taxon>Sordariales</taxon>
        <taxon>Sordariales incertae sedis</taxon>
        <taxon>Remersonia</taxon>
    </lineage>
</organism>
<dbReference type="GeneID" id="98124222"/>
<comment type="subcellular location">
    <subcellularLocation>
        <location evidence="1">Mitochondrion inner membrane</location>
        <topology evidence="1">Single-pass membrane protein</topology>
    </subcellularLocation>
</comment>
<feature type="domain" description="Letm1 RBD" evidence="10">
    <location>
        <begin position="76"/>
        <end position="263"/>
    </location>
</feature>
<evidence type="ECO:0000313" key="11">
    <source>
        <dbReference type="EMBL" id="KAL2268377.1"/>
    </source>
</evidence>
<keyword evidence="3" id="KW-0999">Mitochondrion inner membrane</keyword>
<evidence type="ECO:0000256" key="3">
    <source>
        <dbReference type="ARBA" id="ARBA00022792"/>
    </source>
</evidence>
<keyword evidence="12" id="KW-1185">Reference proteome</keyword>
<evidence type="ECO:0000256" key="1">
    <source>
        <dbReference type="ARBA" id="ARBA00004434"/>
    </source>
</evidence>
<keyword evidence="4 9" id="KW-1133">Transmembrane helix</keyword>
<feature type="compositionally biased region" description="Low complexity" evidence="8">
    <location>
        <begin position="26"/>
        <end position="51"/>
    </location>
</feature>
<keyword evidence="2 9" id="KW-0812">Transmembrane</keyword>
<gene>
    <name evidence="11" type="ORF">VTJ83DRAFT_3223</name>
</gene>
<name>A0ABR4DDP7_9PEZI</name>
<keyword evidence="6 9" id="KW-0472">Membrane</keyword>
<evidence type="ECO:0000256" key="5">
    <source>
        <dbReference type="ARBA" id="ARBA00023128"/>
    </source>
</evidence>
<dbReference type="PANTHER" id="PTHR14009:SF6">
    <property type="entry name" value="LETM1 RBD DOMAIN-CONTAINING PROTEIN"/>
    <property type="match status" value="1"/>
</dbReference>
<evidence type="ECO:0000256" key="9">
    <source>
        <dbReference type="SAM" id="Phobius"/>
    </source>
</evidence>
<keyword evidence="5 7" id="KW-0496">Mitochondrion</keyword>
<feature type="region of interest" description="Disordered" evidence="8">
    <location>
        <begin position="26"/>
        <end position="64"/>
    </location>
</feature>
<dbReference type="PANTHER" id="PTHR14009">
    <property type="entry name" value="LEUCINE ZIPPER-EF-HAND CONTAINING TRANSMEMBRANE PROTEIN"/>
    <property type="match status" value="1"/>
</dbReference>
<dbReference type="EMBL" id="JAZGUE010000003">
    <property type="protein sequence ID" value="KAL2268377.1"/>
    <property type="molecule type" value="Genomic_DNA"/>
</dbReference>